<dbReference type="Proteomes" id="UP000660861">
    <property type="component" value="Unassembled WGS sequence"/>
</dbReference>
<reference evidence="2" key="1">
    <citation type="submission" date="2020-08" db="EMBL/GenBank/DDBJ databases">
        <title>Genome public.</title>
        <authorList>
            <person name="Liu C."/>
            <person name="Sun Q."/>
        </authorList>
    </citation>
    <scope>NUCLEOTIDE SEQUENCE</scope>
    <source>
        <strain evidence="2">NSJ-54</strain>
    </source>
</reference>
<accession>A0A926EBI4</accession>
<comment type="caution">
    <text evidence="2">The sequence shown here is derived from an EMBL/GenBank/DDBJ whole genome shotgun (WGS) entry which is preliminary data.</text>
</comment>
<keyword evidence="1" id="KW-0732">Signal</keyword>
<dbReference type="PROSITE" id="PS51257">
    <property type="entry name" value="PROKAR_LIPOPROTEIN"/>
    <property type="match status" value="1"/>
</dbReference>
<evidence type="ECO:0000256" key="1">
    <source>
        <dbReference type="SAM" id="SignalP"/>
    </source>
</evidence>
<sequence>MKSLKKYMALLLALLMCLSMAACGEKEDVHDEDVSYDGDISIEDLEGFWYPLEGLGSTMSVLTCIYLDGAAETWEEYDEYGDPTGYTGGAYTDGSFLTLTDVPLIGDVEIPIGDANTLVDETGEPYWIKGEPDYKEKLGLSNIFGNWYYKGDHTSEYQLVLTLNEDGTYTLGNTEEGTYTCEEVEISVMDANTNETTNELRQEVRLSGGFMGNTFYLVNDGQVLVDWAKVNEGDEFYIHESALENGELFKLYRITDGNSYWGADYTLQFLRDNTLYRNYFNGSQDPVRGTWELSGDTVTIIWDDGETDEATLDPENPASLTLSSTGETFAKLF</sequence>
<dbReference type="RefSeq" id="WP_262397122.1">
    <property type="nucleotide sequence ID" value="NZ_JACRTC010000002.1"/>
</dbReference>
<proteinExistence type="predicted"/>
<protein>
    <recommendedName>
        <fullName evidence="4">Lipocalin-like domain-containing protein</fullName>
    </recommendedName>
</protein>
<evidence type="ECO:0008006" key="4">
    <source>
        <dbReference type="Google" id="ProtNLM"/>
    </source>
</evidence>
<gene>
    <name evidence="2" type="ORF">H8709_04190</name>
</gene>
<organism evidence="2 3">
    <name type="scientific">Zongyangia hominis</name>
    <dbReference type="NCBI Taxonomy" id="2763677"/>
    <lineage>
        <taxon>Bacteria</taxon>
        <taxon>Bacillati</taxon>
        <taxon>Bacillota</taxon>
        <taxon>Clostridia</taxon>
        <taxon>Eubacteriales</taxon>
        <taxon>Oscillospiraceae</taxon>
        <taxon>Zongyangia</taxon>
    </lineage>
</organism>
<evidence type="ECO:0000313" key="3">
    <source>
        <dbReference type="Proteomes" id="UP000660861"/>
    </source>
</evidence>
<keyword evidence="3" id="KW-1185">Reference proteome</keyword>
<dbReference type="AlphaFoldDB" id="A0A926EBI4"/>
<feature type="signal peptide" evidence="1">
    <location>
        <begin position="1"/>
        <end position="21"/>
    </location>
</feature>
<feature type="chain" id="PRO_5037067855" description="Lipocalin-like domain-containing protein" evidence="1">
    <location>
        <begin position="22"/>
        <end position="333"/>
    </location>
</feature>
<name>A0A926EBI4_9FIRM</name>
<dbReference type="EMBL" id="JACRTC010000002">
    <property type="protein sequence ID" value="MBC8570023.1"/>
    <property type="molecule type" value="Genomic_DNA"/>
</dbReference>
<evidence type="ECO:0000313" key="2">
    <source>
        <dbReference type="EMBL" id="MBC8570023.1"/>
    </source>
</evidence>